<evidence type="ECO:0000313" key="2">
    <source>
        <dbReference type="EMBL" id="BAD09843.1"/>
    </source>
</evidence>
<feature type="region of interest" description="Disordered" evidence="1">
    <location>
        <begin position="17"/>
        <end position="42"/>
    </location>
</feature>
<dbReference type="AlphaFoldDB" id="Q6YWL2"/>
<reference evidence="4" key="3">
    <citation type="journal article" date="2005" name="Nature">
        <title>The map-based sequence of the rice genome.</title>
        <authorList>
            <consortium name="International rice genome sequencing project (IRGSP)"/>
            <person name="Matsumoto T."/>
            <person name="Wu J."/>
            <person name="Kanamori H."/>
            <person name="Katayose Y."/>
            <person name="Fujisawa M."/>
            <person name="Namiki N."/>
            <person name="Mizuno H."/>
            <person name="Yamamoto K."/>
            <person name="Antonio B.A."/>
            <person name="Baba T."/>
            <person name="Sakata K."/>
            <person name="Nagamura Y."/>
            <person name="Aoki H."/>
            <person name="Arikawa K."/>
            <person name="Arita K."/>
            <person name="Bito T."/>
            <person name="Chiden Y."/>
            <person name="Fujitsuka N."/>
            <person name="Fukunaka R."/>
            <person name="Hamada M."/>
            <person name="Harada C."/>
            <person name="Hayashi A."/>
            <person name="Hijishita S."/>
            <person name="Honda M."/>
            <person name="Hosokawa S."/>
            <person name="Ichikawa Y."/>
            <person name="Idonuma A."/>
            <person name="Iijima M."/>
            <person name="Ikeda M."/>
            <person name="Ikeno M."/>
            <person name="Ito K."/>
            <person name="Ito S."/>
            <person name="Ito T."/>
            <person name="Ito Y."/>
            <person name="Ito Y."/>
            <person name="Iwabuchi A."/>
            <person name="Kamiya K."/>
            <person name="Karasawa W."/>
            <person name="Kurita K."/>
            <person name="Katagiri S."/>
            <person name="Kikuta A."/>
            <person name="Kobayashi H."/>
            <person name="Kobayashi N."/>
            <person name="Machita K."/>
            <person name="Maehara T."/>
            <person name="Masukawa M."/>
            <person name="Mizubayashi T."/>
            <person name="Mukai Y."/>
            <person name="Nagasaki H."/>
            <person name="Nagata Y."/>
            <person name="Naito S."/>
            <person name="Nakashima M."/>
            <person name="Nakama Y."/>
            <person name="Nakamichi Y."/>
            <person name="Nakamura M."/>
            <person name="Meguro A."/>
            <person name="Negishi M."/>
            <person name="Ohta I."/>
            <person name="Ohta T."/>
            <person name="Okamoto M."/>
            <person name="Ono N."/>
            <person name="Saji S."/>
            <person name="Sakaguchi M."/>
            <person name="Sakai K."/>
            <person name="Shibata M."/>
            <person name="Shimokawa T."/>
            <person name="Song J."/>
            <person name="Takazaki Y."/>
            <person name="Terasawa K."/>
            <person name="Tsugane M."/>
            <person name="Tsuji K."/>
            <person name="Ueda S."/>
            <person name="Waki K."/>
            <person name="Yamagata H."/>
            <person name="Yamamoto M."/>
            <person name="Yamamoto S."/>
            <person name="Yamane H."/>
            <person name="Yoshiki S."/>
            <person name="Yoshihara R."/>
            <person name="Yukawa K."/>
            <person name="Zhong H."/>
            <person name="Yano M."/>
            <person name="Yuan Q."/>
            <person name="Ouyang S."/>
            <person name="Liu J."/>
            <person name="Jones K.M."/>
            <person name="Gansberger K."/>
            <person name="Moffat K."/>
            <person name="Hill J."/>
            <person name="Bera J."/>
            <person name="Fadrosh D."/>
            <person name="Jin S."/>
            <person name="Johri S."/>
            <person name="Kim M."/>
            <person name="Overton L."/>
            <person name="Reardon M."/>
            <person name="Tsitrin T."/>
            <person name="Vuong H."/>
            <person name="Weaver B."/>
            <person name="Ciecko A."/>
            <person name="Tallon L."/>
            <person name="Jackson J."/>
            <person name="Pai G."/>
            <person name="Aken S.V."/>
            <person name="Utterback T."/>
            <person name="Reidmuller S."/>
            <person name="Feldblyum T."/>
            <person name="Hsiao J."/>
            <person name="Zismann V."/>
            <person name="Iobst S."/>
            <person name="de Vazeille A.R."/>
            <person name="Buell C.R."/>
            <person name="Ying K."/>
            <person name="Li Y."/>
            <person name="Lu T."/>
            <person name="Huang Y."/>
            <person name="Zhao Q."/>
            <person name="Feng Q."/>
            <person name="Zhang L."/>
            <person name="Zhu J."/>
            <person name="Weng Q."/>
            <person name="Mu J."/>
            <person name="Lu Y."/>
            <person name="Fan D."/>
            <person name="Liu Y."/>
            <person name="Guan J."/>
            <person name="Zhang Y."/>
            <person name="Yu S."/>
            <person name="Liu X."/>
            <person name="Zhang Y."/>
            <person name="Hong G."/>
            <person name="Han B."/>
            <person name="Choisne N."/>
            <person name="Demange N."/>
            <person name="Orjeda G."/>
            <person name="Samain S."/>
            <person name="Cattolico L."/>
            <person name="Pelletier E."/>
            <person name="Couloux A."/>
            <person name="Segurens B."/>
            <person name="Wincker P."/>
            <person name="D'Hont A."/>
            <person name="Scarpelli C."/>
            <person name="Weissenbach J."/>
            <person name="Salanoubat M."/>
            <person name="Quetier F."/>
            <person name="Yu Y."/>
            <person name="Kim H.R."/>
            <person name="Rambo T."/>
            <person name="Currie J."/>
            <person name="Collura K."/>
            <person name="Luo M."/>
            <person name="Yang T."/>
            <person name="Ammiraju J.S.S."/>
            <person name="Engler F."/>
            <person name="Soderlund C."/>
            <person name="Wing R.A."/>
            <person name="Palmer L.E."/>
            <person name="de la Bastide M."/>
            <person name="Spiegel L."/>
            <person name="Nascimento L."/>
            <person name="Zutavern T."/>
            <person name="O'Shaughnessy A."/>
            <person name="Dike S."/>
            <person name="Dedhia N."/>
            <person name="Preston R."/>
            <person name="Balija V."/>
            <person name="McCombie W.R."/>
            <person name="Chow T."/>
            <person name="Chen H."/>
            <person name="Chung M."/>
            <person name="Chen C."/>
            <person name="Shaw J."/>
            <person name="Wu H."/>
            <person name="Hsiao K."/>
            <person name="Chao Y."/>
            <person name="Chu M."/>
            <person name="Cheng C."/>
            <person name="Hour A."/>
            <person name="Lee P."/>
            <person name="Lin S."/>
            <person name="Lin Y."/>
            <person name="Liou J."/>
            <person name="Liu S."/>
            <person name="Hsing Y."/>
            <person name="Raghuvanshi S."/>
            <person name="Mohanty A."/>
            <person name="Bharti A.K."/>
            <person name="Gaur A."/>
            <person name="Gupta V."/>
            <person name="Kumar D."/>
            <person name="Ravi V."/>
            <person name="Vij S."/>
            <person name="Kapur A."/>
            <person name="Khurana P."/>
            <person name="Khurana P."/>
            <person name="Khurana J.P."/>
            <person name="Tyagi A.K."/>
            <person name="Gaikwad K."/>
            <person name="Singh A."/>
            <person name="Dalal V."/>
            <person name="Srivastava S."/>
            <person name="Dixit A."/>
            <person name="Pal A.K."/>
            <person name="Ghazi I.A."/>
            <person name="Yadav M."/>
            <person name="Pandit A."/>
            <person name="Bhargava A."/>
            <person name="Sureshbabu K."/>
            <person name="Batra K."/>
            <person name="Sharma T.R."/>
            <person name="Mohapatra T."/>
            <person name="Singh N.K."/>
            <person name="Messing J."/>
            <person name="Nelson A.B."/>
            <person name="Fuks G."/>
            <person name="Kavchok S."/>
            <person name="Keizer G."/>
            <person name="Linton E."/>
            <person name="Llaca V."/>
            <person name="Song R."/>
            <person name="Tanyolac B."/>
            <person name="Young S."/>
            <person name="Ho-Il K."/>
            <person name="Hahn J.H."/>
            <person name="Sangsakoo G."/>
            <person name="Vanavichit A."/>
            <person name="de Mattos Luiz.A.T."/>
            <person name="Zimmer P.D."/>
            <person name="Malone G."/>
            <person name="Dellagostin O."/>
            <person name="de Oliveira A.C."/>
            <person name="Bevan M."/>
            <person name="Bancroft I."/>
            <person name="Minx P."/>
            <person name="Cordum H."/>
            <person name="Wilson R."/>
            <person name="Cheng Z."/>
            <person name="Jin W."/>
            <person name="Jiang J."/>
            <person name="Leong S.A."/>
            <person name="Iwama H."/>
            <person name="Gojobori T."/>
            <person name="Itoh T."/>
            <person name="Niimura Y."/>
            <person name="Fujii Y."/>
            <person name="Habara T."/>
            <person name="Sakai H."/>
            <person name="Sato Y."/>
            <person name="Wilson G."/>
            <person name="Kumar K."/>
            <person name="McCouch S."/>
            <person name="Juretic N."/>
            <person name="Hoen D."/>
            <person name="Wright S."/>
            <person name="Bruskiewich R."/>
            <person name="Bureau T."/>
            <person name="Miyao A."/>
            <person name="Hirochika H."/>
            <person name="Nishikawa T."/>
            <person name="Kadowaki K."/>
            <person name="Sugiura M."/>
            <person name="Burr B."/>
            <person name="Sasaki T."/>
        </authorList>
    </citation>
    <scope>NUCLEOTIDE SEQUENCE [LARGE SCALE GENOMIC DNA]</scope>
    <source>
        <strain evidence="4">cv. Nipponbare</strain>
    </source>
</reference>
<dbReference type="Proteomes" id="UP000000763">
    <property type="component" value="Chromosome 8"/>
</dbReference>
<reference evidence="3" key="2">
    <citation type="submission" date="2002-09" db="EMBL/GenBank/DDBJ databases">
        <title>Oryza sativa nipponbare(GA3) genomic DNA, chromosome 8, PAC clone:P0413H11.</title>
        <authorList>
            <person name="Sasaki T."/>
            <person name="Matsumoto T."/>
            <person name="Katayose Y."/>
        </authorList>
    </citation>
    <scope>NUCLEOTIDE SEQUENCE</scope>
</reference>
<feature type="region of interest" description="Disordered" evidence="1">
    <location>
        <begin position="62"/>
        <end position="110"/>
    </location>
</feature>
<gene>
    <name evidence="3" type="ORF">P0413H11.7</name>
    <name evidence="2" type="ORF">P0431A03.29</name>
</gene>
<sequence length="139" mass="15368">MVEQSLNHRIVFFHVKKKDTKPQNGEAVHTPDPRSARTAEAKARCFRGPHAAAAAAAIAVSSDHHHKKRATHAAARCPFHDPKKKEANANPRIPSPPLPPPTSPRPIRQSRYPSVDLSSYLFFFFPSKIGSRLAPIRAV</sequence>
<name>Q6YWL2_ORYSJ</name>
<protein>
    <submittedName>
        <fullName evidence="3">Uncharacterized protein</fullName>
    </submittedName>
</protein>
<reference evidence="4" key="4">
    <citation type="journal article" date="2008" name="Nucleic Acids Res.">
        <title>The rice annotation project database (RAP-DB): 2008 update.</title>
        <authorList>
            <consortium name="The rice annotation project (RAP)"/>
        </authorList>
    </citation>
    <scope>GENOME REANNOTATION</scope>
    <source>
        <strain evidence="4">cv. Nipponbare</strain>
    </source>
</reference>
<evidence type="ECO:0000313" key="4">
    <source>
        <dbReference type="Proteomes" id="UP000000763"/>
    </source>
</evidence>
<evidence type="ECO:0000313" key="3">
    <source>
        <dbReference type="EMBL" id="BAD10619.1"/>
    </source>
</evidence>
<feature type="compositionally biased region" description="Pro residues" evidence="1">
    <location>
        <begin position="93"/>
        <end position="104"/>
    </location>
</feature>
<dbReference type="EMBL" id="AP004666">
    <property type="protein sequence ID" value="BAD09843.1"/>
    <property type="molecule type" value="Genomic_DNA"/>
</dbReference>
<evidence type="ECO:0000256" key="1">
    <source>
        <dbReference type="SAM" id="MobiDB-lite"/>
    </source>
</evidence>
<feature type="compositionally biased region" description="Basic and acidic residues" evidence="1">
    <location>
        <begin position="29"/>
        <end position="42"/>
    </location>
</feature>
<dbReference type="EMBL" id="AP005757">
    <property type="protein sequence ID" value="BAD10619.1"/>
    <property type="molecule type" value="Genomic_DNA"/>
</dbReference>
<reference evidence="2" key="1">
    <citation type="submission" date="2002-01" db="EMBL/GenBank/DDBJ databases">
        <title>Oryza sativa nipponbare(GA3) genomic DNA, chromosome 8, PAC clone:P0431A03.</title>
        <authorList>
            <person name="Sasaki T."/>
            <person name="Matsumoto T."/>
            <person name="Yamamoto K."/>
        </authorList>
    </citation>
    <scope>NUCLEOTIDE SEQUENCE</scope>
</reference>
<organism evidence="3 4">
    <name type="scientific">Oryza sativa subsp. japonica</name>
    <name type="common">Rice</name>
    <dbReference type="NCBI Taxonomy" id="39947"/>
    <lineage>
        <taxon>Eukaryota</taxon>
        <taxon>Viridiplantae</taxon>
        <taxon>Streptophyta</taxon>
        <taxon>Embryophyta</taxon>
        <taxon>Tracheophyta</taxon>
        <taxon>Spermatophyta</taxon>
        <taxon>Magnoliopsida</taxon>
        <taxon>Liliopsida</taxon>
        <taxon>Poales</taxon>
        <taxon>Poaceae</taxon>
        <taxon>BOP clade</taxon>
        <taxon>Oryzoideae</taxon>
        <taxon>Oryzeae</taxon>
        <taxon>Oryzinae</taxon>
        <taxon>Oryza</taxon>
        <taxon>Oryza sativa</taxon>
    </lineage>
</organism>
<accession>Q6YWL2</accession>
<proteinExistence type="predicted"/>
<feature type="compositionally biased region" description="Basic and acidic residues" evidence="1">
    <location>
        <begin position="78"/>
        <end position="87"/>
    </location>
</feature>